<sequence>MRLESQNNGRQATFFGNLQRAFENGLMTAVNPVEIADCHHTIVQVSRQGIRSRKALKAGFGHFDLVFDWS</sequence>
<protein>
    <submittedName>
        <fullName evidence="1">Uncharacterized protein</fullName>
    </submittedName>
</protein>
<organism evidence="1">
    <name type="scientific">Ochrobactrum sp. PW1</name>
    <dbReference type="NCBI Taxonomy" id="1882222"/>
    <lineage>
        <taxon>Bacteria</taxon>
        <taxon>Pseudomonadati</taxon>
        <taxon>Pseudomonadota</taxon>
        <taxon>Alphaproteobacteria</taxon>
        <taxon>Hyphomicrobiales</taxon>
        <taxon>Brucellaceae</taxon>
        <taxon>Brucella/Ochrobactrum group</taxon>
        <taxon>Ochrobactrum</taxon>
    </lineage>
</organism>
<dbReference type="EMBL" id="LC171366">
    <property type="protein sequence ID" value="BBA73617.1"/>
    <property type="molecule type" value="Genomic_DNA"/>
</dbReference>
<dbReference type="AlphaFoldDB" id="A0A292GQQ4"/>
<reference evidence="1" key="1">
    <citation type="submission" date="2016-07" db="EMBL/GenBank/DDBJ databases">
        <title>Genomics reveals synergistic degradation of pyrene by five bacteria in a mangrove sediment-derived bacterial consortium.</title>
        <authorList>
            <person name="Wanapaisan P."/>
            <person name="Vejarano F."/>
            <person name="Chakraborty J."/>
            <person name="Shintani M."/>
            <person name="Muangchinda C."/>
            <person name="Laothamteep N."/>
            <person name="Suzuki-Minakuchi C."/>
            <person name="Inoue K."/>
            <person name="Nojiri H."/>
            <person name="Pinyakong O."/>
        </authorList>
    </citation>
    <scope>NUCLEOTIDE SEQUENCE</scope>
    <source>
        <strain evidence="1">PW1</strain>
    </source>
</reference>
<accession>A0A292GQQ4</accession>
<name>A0A292GQQ4_9HYPH</name>
<proteinExistence type="predicted"/>
<evidence type="ECO:0000313" key="1">
    <source>
        <dbReference type="EMBL" id="BBA73617.1"/>
    </source>
</evidence>